<reference evidence="1" key="1">
    <citation type="journal article" date="2018" name="PLoS Negl. Trop. Dis.">
        <title>An insight into the salivary gland and fat body transcriptome of Panstrongylus lignarius (Hemiptera: Heteroptera), the main vector of Chagas disease in Peru.</title>
        <authorList>
            <person name="Nevoa J.C."/>
            <person name="Mendes M.T."/>
            <person name="da Silva M.V."/>
            <person name="Soares S.C."/>
            <person name="Oliveira C.J.F."/>
            <person name="Ribeiro J.M.C."/>
        </authorList>
    </citation>
    <scope>NUCLEOTIDE SEQUENCE</scope>
</reference>
<organism evidence="1">
    <name type="scientific">Panstrongylus lignarius</name>
    <dbReference type="NCBI Taxonomy" id="156445"/>
    <lineage>
        <taxon>Eukaryota</taxon>
        <taxon>Metazoa</taxon>
        <taxon>Ecdysozoa</taxon>
        <taxon>Arthropoda</taxon>
        <taxon>Hexapoda</taxon>
        <taxon>Insecta</taxon>
        <taxon>Pterygota</taxon>
        <taxon>Neoptera</taxon>
        <taxon>Paraneoptera</taxon>
        <taxon>Hemiptera</taxon>
        <taxon>Heteroptera</taxon>
        <taxon>Panheteroptera</taxon>
        <taxon>Cimicomorpha</taxon>
        <taxon>Reduviidae</taxon>
        <taxon>Triatominae</taxon>
        <taxon>Panstrongylus</taxon>
    </lineage>
</organism>
<sequence length="83" mass="10267">MKDPPLMALVLVVYFFDQSMLHRLFLHLPPHHSYYYIPNQPYLIAVKKQFHLQMMLQLQKNTHLVLVHHPHWLHRQHYKHLLR</sequence>
<accession>A0A224XZF1</accession>
<dbReference type="EMBL" id="GFTR01000988">
    <property type="protein sequence ID" value="JAW15438.1"/>
    <property type="molecule type" value="Transcribed_RNA"/>
</dbReference>
<evidence type="ECO:0000313" key="1">
    <source>
        <dbReference type="EMBL" id="JAW15438.1"/>
    </source>
</evidence>
<dbReference type="AlphaFoldDB" id="A0A224XZF1"/>
<proteinExistence type="predicted"/>
<protein>
    <submittedName>
        <fullName evidence="1">Uncharacterized protein</fullName>
    </submittedName>
</protein>
<name>A0A224XZF1_9HEMI</name>